<feature type="domain" description="FHA" evidence="6">
    <location>
        <begin position="41"/>
        <end position="95"/>
    </location>
</feature>
<evidence type="ECO:0000256" key="1">
    <source>
        <dbReference type="ARBA" id="ARBA00005575"/>
    </source>
</evidence>
<keyword evidence="5" id="KW-0723">Serine/threonine-protein kinase</keyword>
<sequence length="443" mass="49915">MACDSERKVTLGELVVIDRYNDLGEDDNMADSVALYKGIRLTIGRNVNNDIVINHPAVSGEHCVIWAIQFDDNSIPLIYLKDLSLNGTYVNDNKIAKNSVSLLNHGDVITIEYGIEIEYQSVFGYQESEYGEEIISKGSICKEFKNWTISNRILGNGTFGYVFVSQRKVDSKLCAVKVIKNTPNVIPFEAKVLMKLSHPNIINVYETKIIGNQLYIFEDLICGGDLFSYLAKGDSLTALPEFEALVIAYQVLGALRYLHQNNIVHRDLKLDNILLASPEPFTRIVLADFGIAKSICSTKRRMFTVVGTPEYCAPEVGFDSTKNPEFNTGILKKLSLVKRGYDSKCDIWSLGIIVHIILSGISPFYEDGNEINIIKAAKRGSLKFHLKQWAKISDSAKDFVQSLLCVDIEKRFNVMECFEHKWITIHEAELARVNAKIFSNFRD</sequence>
<dbReference type="RefSeq" id="XP_019041333.1">
    <property type="nucleotide sequence ID" value="XM_019186665.1"/>
</dbReference>
<dbReference type="Proteomes" id="UP000094112">
    <property type="component" value="Unassembled WGS sequence"/>
</dbReference>
<evidence type="ECO:0000259" key="6">
    <source>
        <dbReference type="PROSITE" id="PS50006"/>
    </source>
</evidence>
<dbReference type="Gene3D" id="2.60.200.20">
    <property type="match status" value="1"/>
</dbReference>
<evidence type="ECO:0000313" key="8">
    <source>
        <dbReference type="EMBL" id="ODQ62126.1"/>
    </source>
</evidence>
<dbReference type="SUPFAM" id="SSF49879">
    <property type="entry name" value="SMAD/FHA domain"/>
    <property type="match status" value="1"/>
</dbReference>
<dbReference type="STRING" id="683960.A0A1E3P9N7"/>
<dbReference type="InterPro" id="IPR008271">
    <property type="entry name" value="Ser/Thr_kinase_AS"/>
</dbReference>
<reference evidence="8 9" key="1">
    <citation type="journal article" date="2016" name="Proc. Natl. Acad. Sci. U.S.A.">
        <title>Comparative genomics of biotechnologically important yeasts.</title>
        <authorList>
            <person name="Riley R."/>
            <person name="Haridas S."/>
            <person name="Wolfe K.H."/>
            <person name="Lopes M.R."/>
            <person name="Hittinger C.T."/>
            <person name="Goeker M."/>
            <person name="Salamov A.A."/>
            <person name="Wisecaver J.H."/>
            <person name="Long T.M."/>
            <person name="Calvey C.H."/>
            <person name="Aerts A.L."/>
            <person name="Barry K.W."/>
            <person name="Choi C."/>
            <person name="Clum A."/>
            <person name="Coughlan A.Y."/>
            <person name="Deshpande S."/>
            <person name="Douglass A.P."/>
            <person name="Hanson S.J."/>
            <person name="Klenk H.-P."/>
            <person name="LaButti K.M."/>
            <person name="Lapidus A."/>
            <person name="Lindquist E.A."/>
            <person name="Lipzen A.M."/>
            <person name="Meier-Kolthoff J.P."/>
            <person name="Ohm R.A."/>
            <person name="Otillar R.P."/>
            <person name="Pangilinan J.L."/>
            <person name="Peng Y."/>
            <person name="Rokas A."/>
            <person name="Rosa C.A."/>
            <person name="Scheuner C."/>
            <person name="Sibirny A.A."/>
            <person name="Slot J.C."/>
            <person name="Stielow J.B."/>
            <person name="Sun H."/>
            <person name="Kurtzman C.P."/>
            <person name="Blackwell M."/>
            <person name="Grigoriev I.V."/>
            <person name="Jeffries T.W."/>
        </authorList>
    </citation>
    <scope>NUCLEOTIDE SEQUENCE [LARGE SCALE GENOMIC DNA]</scope>
    <source>
        <strain evidence="9">ATCC 58044 / CBS 1984 / NCYC 433 / NRRL Y-366-8</strain>
    </source>
</reference>
<evidence type="ECO:0000256" key="4">
    <source>
        <dbReference type="PROSITE-ProRule" id="PRU10141"/>
    </source>
</evidence>
<evidence type="ECO:0000256" key="3">
    <source>
        <dbReference type="ARBA" id="ARBA00022840"/>
    </source>
</evidence>
<accession>A0A1E3P9N7</accession>
<evidence type="ECO:0000313" key="9">
    <source>
        <dbReference type="Proteomes" id="UP000094112"/>
    </source>
</evidence>
<dbReference type="Gene3D" id="1.10.510.10">
    <property type="entry name" value="Transferase(Phosphotransferase) domain 1"/>
    <property type="match status" value="1"/>
</dbReference>
<comment type="similarity">
    <text evidence="1">Belongs to the protein kinase superfamily. CAMK Ser/Thr protein kinase family. CHEK2 subfamily.</text>
</comment>
<keyword evidence="2 4" id="KW-0547">Nucleotide-binding</keyword>
<dbReference type="InterPro" id="IPR008984">
    <property type="entry name" value="SMAD_FHA_dom_sf"/>
</dbReference>
<dbReference type="InterPro" id="IPR011009">
    <property type="entry name" value="Kinase-like_dom_sf"/>
</dbReference>
<evidence type="ECO:0000256" key="2">
    <source>
        <dbReference type="ARBA" id="ARBA00022741"/>
    </source>
</evidence>
<evidence type="ECO:0000259" key="7">
    <source>
        <dbReference type="PROSITE" id="PS50011"/>
    </source>
</evidence>
<dbReference type="PROSITE" id="PS50011">
    <property type="entry name" value="PROTEIN_KINASE_DOM"/>
    <property type="match status" value="1"/>
</dbReference>
<evidence type="ECO:0008006" key="10">
    <source>
        <dbReference type="Google" id="ProtNLM"/>
    </source>
</evidence>
<dbReference type="GO" id="GO:0005524">
    <property type="term" value="F:ATP binding"/>
    <property type="evidence" value="ECO:0007669"/>
    <property type="project" value="UniProtKB-UniRule"/>
</dbReference>
<dbReference type="PROSITE" id="PS50006">
    <property type="entry name" value="FHA_DOMAIN"/>
    <property type="match status" value="1"/>
</dbReference>
<dbReference type="OrthoDB" id="74764at2759"/>
<feature type="domain" description="Protein kinase" evidence="7">
    <location>
        <begin position="148"/>
        <end position="423"/>
    </location>
</feature>
<dbReference type="GeneID" id="30203911"/>
<dbReference type="SMART" id="SM00240">
    <property type="entry name" value="FHA"/>
    <property type="match status" value="1"/>
</dbReference>
<dbReference type="EMBL" id="KV454208">
    <property type="protein sequence ID" value="ODQ62126.1"/>
    <property type="molecule type" value="Genomic_DNA"/>
</dbReference>
<proteinExistence type="inferred from homology"/>
<dbReference type="PROSITE" id="PS00107">
    <property type="entry name" value="PROTEIN_KINASE_ATP"/>
    <property type="match status" value="1"/>
</dbReference>
<dbReference type="SMART" id="SM00220">
    <property type="entry name" value="S_TKc"/>
    <property type="match status" value="1"/>
</dbReference>
<dbReference type="PANTHER" id="PTHR24347">
    <property type="entry name" value="SERINE/THREONINE-PROTEIN KINASE"/>
    <property type="match status" value="1"/>
</dbReference>
<dbReference type="AlphaFoldDB" id="A0A1E3P9N7"/>
<keyword evidence="3 4" id="KW-0067">ATP-binding</keyword>
<evidence type="ECO:0000256" key="5">
    <source>
        <dbReference type="RuleBase" id="RU000304"/>
    </source>
</evidence>
<dbReference type="Pfam" id="PF00498">
    <property type="entry name" value="FHA"/>
    <property type="match status" value="1"/>
</dbReference>
<dbReference type="InterPro" id="IPR017441">
    <property type="entry name" value="Protein_kinase_ATP_BS"/>
</dbReference>
<dbReference type="InterPro" id="IPR000719">
    <property type="entry name" value="Prot_kinase_dom"/>
</dbReference>
<dbReference type="PROSITE" id="PS00108">
    <property type="entry name" value="PROTEIN_KINASE_ST"/>
    <property type="match status" value="1"/>
</dbReference>
<feature type="binding site" evidence="4">
    <location>
        <position position="177"/>
    </location>
    <ligand>
        <name>ATP</name>
        <dbReference type="ChEBI" id="CHEBI:30616"/>
    </ligand>
</feature>
<dbReference type="SUPFAM" id="SSF56112">
    <property type="entry name" value="Protein kinase-like (PK-like)"/>
    <property type="match status" value="1"/>
</dbReference>
<gene>
    <name evidence="8" type="ORF">WICANDRAFT_98695</name>
</gene>
<dbReference type="Gene3D" id="3.30.200.20">
    <property type="entry name" value="Phosphorylase Kinase, domain 1"/>
    <property type="match status" value="1"/>
</dbReference>
<protein>
    <recommendedName>
        <fullName evidence="10">Protein kinase domain-containing protein</fullName>
    </recommendedName>
</protein>
<keyword evidence="5" id="KW-0808">Transferase</keyword>
<name>A0A1E3P9N7_WICAA</name>
<organism evidence="8 9">
    <name type="scientific">Wickerhamomyces anomalus (strain ATCC 58044 / CBS 1984 / NCYC 433 / NRRL Y-366-8)</name>
    <name type="common">Yeast</name>
    <name type="synonym">Hansenula anomala</name>
    <dbReference type="NCBI Taxonomy" id="683960"/>
    <lineage>
        <taxon>Eukaryota</taxon>
        <taxon>Fungi</taxon>
        <taxon>Dikarya</taxon>
        <taxon>Ascomycota</taxon>
        <taxon>Saccharomycotina</taxon>
        <taxon>Saccharomycetes</taxon>
        <taxon>Phaffomycetales</taxon>
        <taxon>Wickerhamomycetaceae</taxon>
        <taxon>Wickerhamomyces</taxon>
    </lineage>
</organism>
<dbReference type="InterPro" id="IPR000253">
    <property type="entry name" value="FHA_dom"/>
</dbReference>
<keyword evidence="9" id="KW-1185">Reference proteome</keyword>
<dbReference type="CDD" id="cd22670">
    <property type="entry name" value="FHA_MEK1-like"/>
    <property type="match status" value="1"/>
</dbReference>
<dbReference type="Pfam" id="PF00069">
    <property type="entry name" value="Pkinase"/>
    <property type="match status" value="1"/>
</dbReference>
<dbReference type="GO" id="GO:0004674">
    <property type="term" value="F:protein serine/threonine kinase activity"/>
    <property type="evidence" value="ECO:0007669"/>
    <property type="project" value="UniProtKB-KW"/>
</dbReference>
<keyword evidence="5" id="KW-0418">Kinase</keyword>